<organism evidence="1">
    <name type="scientific">uncultured Caudovirales phage</name>
    <dbReference type="NCBI Taxonomy" id="2100421"/>
    <lineage>
        <taxon>Viruses</taxon>
        <taxon>Duplodnaviria</taxon>
        <taxon>Heunggongvirae</taxon>
        <taxon>Uroviricota</taxon>
        <taxon>Caudoviricetes</taxon>
        <taxon>Peduoviridae</taxon>
        <taxon>Maltschvirus</taxon>
        <taxon>Maltschvirus maltsch</taxon>
    </lineage>
</organism>
<reference evidence="1" key="1">
    <citation type="submission" date="2020-04" db="EMBL/GenBank/DDBJ databases">
        <authorList>
            <person name="Chiriac C."/>
            <person name="Salcher M."/>
            <person name="Ghai R."/>
            <person name="Kavagutti S V."/>
        </authorList>
    </citation>
    <scope>NUCLEOTIDE SEQUENCE</scope>
</reference>
<protein>
    <submittedName>
        <fullName evidence="1">Uncharacterized protein</fullName>
    </submittedName>
</protein>
<name>A0A6J5LWD7_9CAUD</name>
<sequence>MIKDQDLEHWVRSELRSILPNCIWRNDDGEYELFGKYRIVPNRPGYTVYCAANAVGNFSSTKTAVSWCVADKYRAYNLAREIHTTDTRLTAIANDMFVRAGVANRSKRADFRESVDTKLETKIIRRKALENQLTKCVDLAKYLQQKGFDNETARSGRATKNQTSR</sequence>
<evidence type="ECO:0000313" key="1">
    <source>
        <dbReference type="EMBL" id="CAB4138142.1"/>
    </source>
</evidence>
<gene>
    <name evidence="1" type="ORF">UFOVP328_335</name>
</gene>
<proteinExistence type="predicted"/>
<accession>A0A6J5LWD7</accession>
<dbReference type="EMBL" id="LR796341">
    <property type="protein sequence ID" value="CAB4138142.1"/>
    <property type="molecule type" value="Genomic_DNA"/>
</dbReference>